<dbReference type="Proteomes" id="UP000245396">
    <property type="component" value="Unassembled WGS sequence"/>
</dbReference>
<reference evidence="1 2" key="1">
    <citation type="submission" date="2018-05" db="EMBL/GenBank/DDBJ databases">
        <title>Genomic Encyclopedia of Type Strains, Phase IV (KMG-IV): sequencing the most valuable type-strain genomes for metagenomic binning, comparative biology and taxonomic classification.</title>
        <authorList>
            <person name="Goeker M."/>
        </authorList>
    </citation>
    <scope>NUCLEOTIDE SEQUENCE [LARGE SCALE GENOMIC DNA]</scope>
    <source>
        <strain evidence="1 2">DSM 6986</strain>
    </source>
</reference>
<sequence>MKLKMLIGLAGVGFALSPNEETERFSGDEARSLIDAGYAVPVSELRTERAVRNPAPEKRG</sequence>
<proteinExistence type="predicted"/>
<comment type="caution">
    <text evidence="1">The sequence shown here is derived from an EMBL/GenBank/DDBJ whole genome shotgun (WGS) entry which is preliminary data.</text>
</comment>
<organism evidence="1 2">
    <name type="scientific">Pseudaminobacter salicylatoxidans</name>
    <dbReference type="NCBI Taxonomy" id="93369"/>
    <lineage>
        <taxon>Bacteria</taxon>
        <taxon>Pseudomonadati</taxon>
        <taxon>Pseudomonadota</taxon>
        <taxon>Alphaproteobacteria</taxon>
        <taxon>Hyphomicrobiales</taxon>
        <taxon>Phyllobacteriaceae</taxon>
        <taxon>Pseudaminobacter</taxon>
    </lineage>
</organism>
<evidence type="ECO:0000313" key="2">
    <source>
        <dbReference type="Proteomes" id="UP000245396"/>
    </source>
</evidence>
<keyword evidence="2" id="KW-1185">Reference proteome</keyword>
<dbReference type="OrthoDB" id="8116547at2"/>
<dbReference type="EMBL" id="QGGG01000025">
    <property type="protein sequence ID" value="PWJ73834.1"/>
    <property type="molecule type" value="Genomic_DNA"/>
</dbReference>
<name>A0A316BL48_PSESE</name>
<accession>A0A316BL48</accession>
<dbReference type="RefSeq" id="WP_109614800.1">
    <property type="nucleotide sequence ID" value="NZ_QGGG01000025.1"/>
</dbReference>
<gene>
    <name evidence="1" type="ORF">C7441_12517</name>
</gene>
<evidence type="ECO:0000313" key="1">
    <source>
        <dbReference type="EMBL" id="PWJ73834.1"/>
    </source>
</evidence>
<dbReference type="AlphaFoldDB" id="A0A316BL48"/>
<protein>
    <submittedName>
        <fullName evidence="1">Uncharacterized protein</fullName>
    </submittedName>
</protein>